<keyword evidence="2 6" id="KW-0540">Nuclease</keyword>
<dbReference type="FunFam" id="3.30.420.10:FF:000003">
    <property type="entry name" value="Oligoribonuclease"/>
    <property type="match status" value="1"/>
</dbReference>
<sequence>MSKSENNLIWIDLEMTGLDPERDRIIEIATIVTDSELNILAEGPVIAVHQPAEQLALMDEWNVRTHTGSGLVERVKQSSFSEAEAEKATIAFLEQWVPAGKSPICGNSIGQDRRFLFRYMPELEKYFHYRYLDVSTLKELARRWKPEMLAGLSKKNTHQALDDIRESIAELVYYREHFIQK</sequence>
<dbReference type="GO" id="GO:0006259">
    <property type="term" value="P:DNA metabolic process"/>
    <property type="evidence" value="ECO:0007669"/>
    <property type="project" value="UniProtKB-ARBA"/>
</dbReference>
<comment type="similarity">
    <text evidence="1 6">Belongs to the oligoribonuclease family.</text>
</comment>
<reference evidence="8 9" key="1">
    <citation type="journal article" date="2017" name="Nat. Microbiol.">
        <title>Natural product diversity associated with the nematode symbionts Photorhabdus and Xenorhabdus.</title>
        <authorList>
            <person name="Tobias N.J."/>
            <person name="Wolff H."/>
            <person name="Djahanschiri B."/>
            <person name="Grundmann F."/>
            <person name="Kronenwerth M."/>
            <person name="Shi Y.M."/>
            <person name="Simonyi S."/>
            <person name="Grun P."/>
            <person name="Shapiro-Ilan D."/>
            <person name="Pidot S.J."/>
            <person name="Stinear T.P."/>
            <person name="Ebersberger I."/>
            <person name="Bode H.B."/>
        </authorList>
    </citation>
    <scope>NUCLEOTIDE SEQUENCE [LARGE SCALE GENOMIC DNA]</scope>
    <source>
        <strain evidence="8 9">DSM 17904</strain>
    </source>
</reference>
<keyword evidence="6" id="KW-0963">Cytoplasm</keyword>
<evidence type="ECO:0000256" key="2">
    <source>
        <dbReference type="ARBA" id="ARBA00022722"/>
    </source>
</evidence>
<keyword evidence="4 6" id="KW-0269">Exonuclease</keyword>
<name>A0A2D0KTP1_9GAMM</name>
<dbReference type="InterPro" id="IPR012337">
    <property type="entry name" value="RNaseH-like_sf"/>
</dbReference>
<dbReference type="HAMAP" id="MF_00045">
    <property type="entry name" value="Oligoribonuclease"/>
    <property type="match status" value="1"/>
</dbReference>
<dbReference type="NCBIfam" id="NF003765">
    <property type="entry name" value="PRK05359.1"/>
    <property type="match status" value="1"/>
</dbReference>
<evidence type="ECO:0000256" key="1">
    <source>
        <dbReference type="ARBA" id="ARBA00009921"/>
    </source>
</evidence>
<dbReference type="AlphaFoldDB" id="A0A2D0KTP1"/>
<dbReference type="EC" id="3.1.-.-" evidence="6"/>
<dbReference type="EMBL" id="NJAJ01000006">
    <property type="protein sequence ID" value="PHM66810.1"/>
    <property type="molecule type" value="Genomic_DNA"/>
</dbReference>
<evidence type="ECO:0000313" key="9">
    <source>
        <dbReference type="Proteomes" id="UP000222366"/>
    </source>
</evidence>
<protein>
    <recommendedName>
        <fullName evidence="5 6">Oligoribonuclease</fullName>
        <ecNumber evidence="6">3.1.-.-</ecNumber>
    </recommendedName>
</protein>
<dbReference type="GO" id="GO:0000175">
    <property type="term" value="F:3'-5'-RNA exonuclease activity"/>
    <property type="evidence" value="ECO:0007669"/>
    <property type="project" value="InterPro"/>
</dbReference>
<dbReference type="Proteomes" id="UP000222366">
    <property type="component" value="Unassembled WGS sequence"/>
</dbReference>
<dbReference type="InterPro" id="IPR036397">
    <property type="entry name" value="RNaseH_sf"/>
</dbReference>
<dbReference type="InterPro" id="IPR022894">
    <property type="entry name" value="Oligoribonuclease"/>
</dbReference>
<evidence type="ECO:0000256" key="6">
    <source>
        <dbReference type="HAMAP-Rule" id="MF_00045"/>
    </source>
</evidence>
<dbReference type="PANTHER" id="PTHR11046:SF0">
    <property type="entry name" value="OLIGORIBONUCLEASE, MITOCHONDRIAL"/>
    <property type="match status" value="1"/>
</dbReference>
<dbReference type="SUPFAM" id="SSF53098">
    <property type="entry name" value="Ribonuclease H-like"/>
    <property type="match status" value="1"/>
</dbReference>
<keyword evidence="9" id="KW-1185">Reference proteome</keyword>
<gene>
    <name evidence="6" type="primary">orn</name>
    <name evidence="8" type="ORF">Xsto_00827</name>
</gene>
<dbReference type="GO" id="GO:0003676">
    <property type="term" value="F:nucleic acid binding"/>
    <property type="evidence" value="ECO:0007669"/>
    <property type="project" value="InterPro"/>
</dbReference>
<dbReference type="InterPro" id="IPR013520">
    <property type="entry name" value="Ribonucl_H"/>
</dbReference>
<dbReference type="RefSeq" id="WP_099109345.1">
    <property type="nucleotide sequence ID" value="NZ_CAWNRH010000137.1"/>
</dbReference>
<dbReference type="CDD" id="cd06135">
    <property type="entry name" value="Orn"/>
    <property type="match status" value="1"/>
</dbReference>
<keyword evidence="3 6" id="KW-0378">Hydrolase</keyword>
<dbReference type="PANTHER" id="PTHR11046">
    <property type="entry name" value="OLIGORIBONUCLEASE, MITOCHONDRIAL"/>
    <property type="match status" value="1"/>
</dbReference>
<evidence type="ECO:0000256" key="5">
    <source>
        <dbReference type="ARBA" id="ARBA00070964"/>
    </source>
</evidence>
<organism evidence="8 9">
    <name type="scientific">Xenorhabdus stockiae</name>
    <dbReference type="NCBI Taxonomy" id="351614"/>
    <lineage>
        <taxon>Bacteria</taxon>
        <taxon>Pseudomonadati</taxon>
        <taxon>Pseudomonadota</taxon>
        <taxon>Gammaproteobacteria</taxon>
        <taxon>Enterobacterales</taxon>
        <taxon>Morganellaceae</taxon>
        <taxon>Xenorhabdus</taxon>
    </lineage>
</organism>
<evidence type="ECO:0000313" key="8">
    <source>
        <dbReference type="EMBL" id="PHM66810.1"/>
    </source>
</evidence>
<feature type="active site" evidence="6">
    <location>
        <position position="129"/>
    </location>
</feature>
<feature type="domain" description="Exonuclease" evidence="7">
    <location>
        <begin position="7"/>
        <end position="180"/>
    </location>
</feature>
<dbReference type="GO" id="GO:0005737">
    <property type="term" value="C:cytoplasm"/>
    <property type="evidence" value="ECO:0007669"/>
    <property type="project" value="UniProtKB-SubCell"/>
</dbReference>
<dbReference type="Pfam" id="PF00929">
    <property type="entry name" value="RNase_T"/>
    <property type="match status" value="1"/>
</dbReference>
<proteinExistence type="inferred from homology"/>
<evidence type="ECO:0000256" key="4">
    <source>
        <dbReference type="ARBA" id="ARBA00022839"/>
    </source>
</evidence>
<comment type="function">
    <text evidence="6">3'-to-5' exoribonuclease specific for small oligoribonucleotides.</text>
</comment>
<evidence type="ECO:0000259" key="7">
    <source>
        <dbReference type="SMART" id="SM00479"/>
    </source>
</evidence>
<dbReference type="SMART" id="SM00479">
    <property type="entry name" value="EXOIII"/>
    <property type="match status" value="1"/>
</dbReference>
<evidence type="ECO:0000256" key="3">
    <source>
        <dbReference type="ARBA" id="ARBA00022801"/>
    </source>
</evidence>
<comment type="caution">
    <text evidence="8">The sequence shown here is derived from an EMBL/GenBank/DDBJ whole genome shotgun (WGS) entry which is preliminary data.</text>
</comment>
<accession>A0A2D0KTP1</accession>
<comment type="subcellular location">
    <subcellularLocation>
        <location evidence="6">Cytoplasm</location>
    </subcellularLocation>
</comment>
<dbReference type="Gene3D" id="3.30.420.10">
    <property type="entry name" value="Ribonuclease H-like superfamily/Ribonuclease H"/>
    <property type="match status" value="1"/>
</dbReference>